<accession>A0A1Y5S372</accession>
<dbReference type="OrthoDB" id="8244198at2"/>
<dbReference type="Pfam" id="PF06568">
    <property type="entry name" value="YjiS-like"/>
    <property type="match status" value="1"/>
</dbReference>
<reference evidence="2 3" key="1">
    <citation type="submission" date="2017-03" db="EMBL/GenBank/DDBJ databases">
        <authorList>
            <person name="Afonso C.L."/>
            <person name="Miller P.J."/>
            <person name="Scott M.A."/>
            <person name="Spackman E."/>
            <person name="Goraichik I."/>
            <person name="Dimitrov K.M."/>
            <person name="Suarez D.L."/>
            <person name="Swayne D.E."/>
        </authorList>
    </citation>
    <scope>NUCLEOTIDE SEQUENCE [LARGE SCALE GENOMIC DNA]</scope>
    <source>
        <strain evidence="2 3">CECT 8287</strain>
    </source>
</reference>
<dbReference type="RefSeq" id="WP_085891658.1">
    <property type="nucleotide sequence ID" value="NZ_FWFL01000003.1"/>
</dbReference>
<evidence type="ECO:0000313" key="3">
    <source>
        <dbReference type="Proteomes" id="UP000193827"/>
    </source>
</evidence>
<protein>
    <recommendedName>
        <fullName evidence="1">YjiS-like domain-containing protein</fullName>
    </recommendedName>
</protein>
<keyword evidence="3" id="KW-1185">Reference proteome</keyword>
<dbReference type="InterPro" id="IPR009506">
    <property type="entry name" value="YjiS-like"/>
</dbReference>
<sequence>MAFATNTTSATRGLSEDFSAAIYALLQRAADYRAYRRTVRELSALGAAELADLGMHRSEVRRVASEAVYGKSA</sequence>
<dbReference type="EMBL" id="FWFL01000003">
    <property type="protein sequence ID" value="SLN30204.1"/>
    <property type="molecule type" value="Genomic_DNA"/>
</dbReference>
<evidence type="ECO:0000259" key="1">
    <source>
        <dbReference type="Pfam" id="PF06568"/>
    </source>
</evidence>
<dbReference type="Proteomes" id="UP000193827">
    <property type="component" value="Unassembled WGS sequence"/>
</dbReference>
<name>A0A1Y5S372_9RHOB</name>
<evidence type="ECO:0000313" key="2">
    <source>
        <dbReference type="EMBL" id="SLN30204.1"/>
    </source>
</evidence>
<proteinExistence type="predicted"/>
<feature type="domain" description="YjiS-like" evidence="1">
    <location>
        <begin position="25"/>
        <end position="61"/>
    </location>
</feature>
<gene>
    <name evidence="2" type="ORF">PEL8287_01402</name>
</gene>
<organism evidence="2 3">
    <name type="scientific">Roseovarius litorisediminis</name>
    <dbReference type="NCBI Taxonomy" id="1312363"/>
    <lineage>
        <taxon>Bacteria</taxon>
        <taxon>Pseudomonadati</taxon>
        <taxon>Pseudomonadota</taxon>
        <taxon>Alphaproteobacteria</taxon>
        <taxon>Rhodobacterales</taxon>
        <taxon>Roseobacteraceae</taxon>
        <taxon>Roseovarius</taxon>
    </lineage>
</organism>
<dbReference type="AlphaFoldDB" id="A0A1Y5S372"/>